<dbReference type="Proteomes" id="UP000266089">
    <property type="component" value="Unassembled WGS sequence"/>
</dbReference>
<proteinExistence type="predicted"/>
<dbReference type="EMBL" id="QWKX01000004">
    <property type="protein sequence ID" value="RIH79605.1"/>
    <property type="molecule type" value="Genomic_DNA"/>
</dbReference>
<evidence type="ECO:0000313" key="1">
    <source>
        <dbReference type="EMBL" id="RIH79605.1"/>
    </source>
</evidence>
<dbReference type="RefSeq" id="WP_119361403.1">
    <property type="nucleotide sequence ID" value="NZ_JBHSXZ010000035.1"/>
</dbReference>
<dbReference type="Pfam" id="PF12723">
    <property type="entry name" value="DUF3809"/>
    <property type="match status" value="1"/>
</dbReference>
<comment type="caution">
    <text evidence="1">The sequence shown here is derived from an EMBL/GenBank/DDBJ whole genome shotgun (WGS) entry which is preliminary data.</text>
</comment>
<gene>
    <name evidence="1" type="ORF">Mcate_00244</name>
</gene>
<name>A0A399E558_9DEIN</name>
<accession>A0A399E558</accession>
<dbReference type="AlphaFoldDB" id="A0A399E558"/>
<dbReference type="Gene3D" id="3.30.530.70">
    <property type="entry name" value="Uncharacterised protein PF12723, DUF3809"/>
    <property type="match status" value="1"/>
</dbReference>
<dbReference type="InterPro" id="IPR024219">
    <property type="entry name" value="DUF3809"/>
</dbReference>
<evidence type="ECO:0000313" key="2">
    <source>
        <dbReference type="Proteomes" id="UP000266089"/>
    </source>
</evidence>
<organism evidence="1 2">
    <name type="scientific">Meiothermus taiwanensis</name>
    <dbReference type="NCBI Taxonomy" id="172827"/>
    <lineage>
        <taxon>Bacteria</taxon>
        <taxon>Thermotogati</taxon>
        <taxon>Deinococcota</taxon>
        <taxon>Deinococci</taxon>
        <taxon>Thermales</taxon>
        <taxon>Thermaceae</taxon>
        <taxon>Meiothermus</taxon>
    </lineage>
</organism>
<dbReference type="OrthoDB" id="26158at2"/>
<evidence type="ECO:0008006" key="3">
    <source>
        <dbReference type="Google" id="ProtNLM"/>
    </source>
</evidence>
<protein>
    <recommendedName>
        <fullName evidence="3">DUF3809 domain-containing protein</fullName>
    </recommendedName>
</protein>
<sequence>MVLEKTFQLKLPEPPEHLLQPERVFAGRPPFGELTRQDTDLQGYLVAEAPLFGEIQFPFLSRIHPQGLAARLEALPLPEPPAFWAELEGHGEVVEGGIAYRLTLRIHATLPQGEKWGGRALGRLAEAAFERNVERVLQRLTQA</sequence>
<reference evidence="1 2" key="1">
    <citation type="submission" date="2018-08" db="EMBL/GenBank/DDBJ databases">
        <title>Meiothermus cateniformans JCM 15151 genome sequencing project.</title>
        <authorList>
            <person name="Da Costa M.S."/>
            <person name="Albuquerque L."/>
            <person name="Raposo P."/>
            <person name="Froufe H.J.C."/>
            <person name="Barroso C.S."/>
            <person name="Egas C."/>
        </authorList>
    </citation>
    <scope>NUCLEOTIDE SEQUENCE [LARGE SCALE GENOMIC DNA]</scope>
    <source>
        <strain evidence="1 2">JCM 15151</strain>
    </source>
</reference>